<evidence type="ECO:0000313" key="3">
    <source>
        <dbReference type="Proteomes" id="UP000034034"/>
    </source>
</evidence>
<gene>
    <name evidence="2" type="ORF">SXIM_32580</name>
</gene>
<feature type="region of interest" description="Disordered" evidence="1">
    <location>
        <begin position="1"/>
        <end position="40"/>
    </location>
</feature>
<dbReference type="STRING" id="408015.SXIM_32580"/>
<organism evidence="2 3">
    <name type="scientific">Streptomyces xiamenensis</name>
    <dbReference type="NCBI Taxonomy" id="408015"/>
    <lineage>
        <taxon>Bacteria</taxon>
        <taxon>Bacillati</taxon>
        <taxon>Actinomycetota</taxon>
        <taxon>Actinomycetes</taxon>
        <taxon>Kitasatosporales</taxon>
        <taxon>Streptomycetaceae</taxon>
        <taxon>Streptomyces</taxon>
    </lineage>
</organism>
<reference evidence="2" key="1">
    <citation type="submission" date="2019-08" db="EMBL/GenBank/DDBJ databases">
        <title>Complete genome sequence of a mangrove-derived Streptomyces xiamenensis.</title>
        <authorList>
            <person name="Xu J."/>
        </authorList>
    </citation>
    <scope>NUCLEOTIDE SEQUENCE</scope>
    <source>
        <strain evidence="2">318</strain>
    </source>
</reference>
<dbReference type="AlphaFoldDB" id="A0A0F7FWE6"/>
<dbReference type="PATRIC" id="fig|408015.6.peg.3297"/>
<keyword evidence="3" id="KW-1185">Reference proteome</keyword>
<protein>
    <submittedName>
        <fullName evidence="2">Uncharacterized protein</fullName>
    </submittedName>
</protein>
<evidence type="ECO:0000313" key="2">
    <source>
        <dbReference type="EMBL" id="AKG44642.1"/>
    </source>
</evidence>
<dbReference type="HOGENOM" id="CLU_3297493_0_0_11"/>
<feature type="compositionally biased region" description="Low complexity" evidence="1">
    <location>
        <begin position="1"/>
        <end position="21"/>
    </location>
</feature>
<dbReference type="Proteomes" id="UP000034034">
    <property type="component" value="Chromosome"/>
</dbReference>
<accession>A0A0F7FWE6</accession>
<dbReference type="KEGG" id="sxi:SXIM_32580"/>
<dbReference type="EMBL" id="CP009922">
    <property type="protein sequence ID" value="AKG44642.1"/>
    <property type="molecule type" value="Genomic_DNA"/>
</dbReference>
<evidence type="ECO:0000256" key="1">
    <source>
        <dbReference type="SAM" id="MobiDB-lite"/>
    </source>
</evidence>
<name>A0A0F7FWE6_9ACTN</name>
<proteinExistence type="predicted"/>
<sequence length="40" mass="4112">MLRNGQPSSSSAARPQSLALPVLHQLDRADLQGPAEGKGG</sequence>